<protein>
    <submittedName>
        <fullName evidence="1">Uncharacterized protein</fullName>
    </submittedName>
</protein>
<reference evidence="1 2" key="1">
    <citation type="submission" date="2013-01" db="EMBL/GenBank/DDBJ databases">
        <authorList>
            <person name="Harkins D.M."/>
            <person name="Durkin A.S."/>
            <person name="Brinkac L.M."/>
            <person name="Haft D.H."/>
            <person name="Selengut J.D."/>
            <person name="Sanka R."/>
            <person name="DePew J."/>
            <person name="Purushe J."/>
            <person name="Whelen A.C."/>
            <person name="Vinetz J.M."/>
            <person name="Sutton G.G."/>
            <person name="Nierman W.C."/>
            <person name="Fouts D.E."/>
        </authorList>
    </citation>
    <scope>NUCLEOTIDE SEQUENCE [LARGE SCALE GENOMIC DNA]</scope>
    <source>
        <strain evidence="1 2">2007001578</strain>
    </source>
</reference>
<keyword evidence="2" id="KW-1185">Reference proteome</keyword>
<evidence type="ECO:0000313" key="2">
    <source>
        <dbReference type="Proteomes" id="UP000012099"/>
    </source>
</evidence>
<gene>
    <name evidence="1" type="ORF">LEP1GSC035_1892</name>
</gene>
<evidence type="ECO:0000313" key="1">
    <source>
        <dbReference type="EMBL" id="EMN00680.1"/>
    </source>
</evidence>
<proteinExistence type="predicted"/>
<dbReference type="Proteomes" id="UP000012099">
    <property type="component" value="Unassembled WGS sequence"/>
</dbReference>
<organism evidence="1 2">
    <name type="scientific">Leptospira noguchii str. 2007001578</name>
    <dbReference type="NCBI Taxonomy" id="1049974"/>
    <lineage>
        <taxon>Bacteria</taxon>
        <taxon>Pseudomonadati</taxon>
        <taxon>Spirochaetota</taxon>
        <taxon>Spirochaetia</taxon>
        <taxon>Leptospirales</taxon>
        <taxon>Leptospiraceae</taxon>
        <taxon>Leptospira</taxon>
    </lineage>
</organism>
<name>A0ABP2T8P3_9LEPT</name>
<comment type="caution">
    <text evidence="1">The sequence shown here is derived from an EMBL/GenBank/DDBJ whole genome shotgun (WGS) entry which is preliminary data.</text>
</comment>
<accession>A0ABP2T8P3</accession>
<sequence>MTKENLYKIPKKCRSFSNQIFCIKWRFYDHLKNEKTTYFESVPKKLRMNHLGKNVIVPTKIVVLHDLYLEFFCYYNFCKSFQSRSVKS</sequence>
<dbReference type="EMBL" id="AHMH02000080">
    <property type="protein sequence ID" value="EMN00680.1"/>
    <property type="molecule type" value="Genomic_DNA"/>
</dbReference>